<name>A0A895YJN6_9ACTN</name>
<dbReference type="SUPFAM" id="SSF46894">
    <property type="entry name" value="C-terminal effector domain of the bipartite response regulators"/>
    <property type="match status" value="1"/>
</dbReference>
<sequence>MTAAQRFDAPPHWAGSGDLQILVAVGDELIRCGVSQLLSGLSMVGSVVECSGVEGAVSLLGVRDFDVVLVSVSGGVEGVGEVVGVAGERGASSLLLLRSAEDGLTSEWCGLGADGFLLEAGLSRAVLLEALQKLRQGDMPMPGVLARRMLDELHGRGRGQSREGSSFLLTPRERQALVLLAEGLSNKQIARRLGISEHGAKRHVGNVLAKLNCPNRTVAVAVALHHGLLADGEKDAPTSSSVVGERRRLASRSNVRRRTM</sequence>
<accession>A0A895YJN6</accession>
<dbReference type="PANTHER" id="PTHR44688:SF16">
    <property type="entry name" value="DNA-BINDING TRANSCRIPTIONAL ACTIVATOR DEVR_DOSR"/>
    <property type="match status" value="1"/>
</dbReference>
<dbReference type="SMART" id="SM00421">
    <property type="entry name" value="HTH_LUXR"/>
    <property type="match status" value="1"/>
</dbReference>
<evidence type="ECO:0000256" key="2">
    <source>
        <dbReference type="ARBA" id="ARBA00023125"/>
    </source>
</evidence>
<evidence type="ECO:0000259" key="5">
    <source>
        <dbReference type="PROSITE" id="PS50043"/>
    </source>
</evidence>
<dbReference type="Gene3D" id="3.40.50.2300">
    <property type="match status" value="1"/>
</dbReference>
<evidence type="ECO:0000313" key="7">
    <source>
        <dbReference type="Proteomes" id="UP000662857"/>
    </source>
</evidence>
<evidence type="ECO:0000313" key="6">
    <source>
        <dbReference type="EMBL" id="QSB13998.1"/>
    </source>
</evidence>
<keyword evidence="1" id="KW-0805">Transcription regulation</keyword>
<gene>
    <name evidence="6" type="ORF">JQS43_21030</name>
</gene>
<feature type="region of interest" description="Disordered" evidence="4">
    <location>
        <begin position="231"/>
        <end position="260"/>
    </location>
</feature>
<evidence type="ECO:0000256" key="1">
    <source>
        <dbReference type="ARBA" id="ARBA00023015"/>
    </source>
</evidence>
<keyword evidence="3" id="KW-0804">Transcription</keyword>
<evidence type="ECO:0000256" key="4">
    <source>
        <dbReference type="SAM" id="MobiDB-lite"/>
    </source>
</evidence>
<protein>
    <submittedName>
        <fullName evidence="6">Response regulator transcription factor</fullName>
    </submittedName>
</protein>
<dbReference type="CDD" id="cd06170">
    <property type="entry name" value="LuxR_C_like"/>
    <property type="match status" value="1"/>
</dbReference>
<dbReference type="RefSeq" id="WP_275580943.1">
    <property type="nucleotide sequence ID" value="NZ_CP070499.1"/>
</dbReference>
<dbReference type="AlphaFoldDB" id="A0A895YJN6"/>
<organism evidence="6 7">
    <name type="scientific">Natronosporangium hydrolyticum</name>
    <dbReference type="NCBI Taxonomy" id="2811111"/>
    <lineage>
        <taxon>Bacteria</taxon>
        <taxon>Bacillati</taxon>
        <taxon>Actinomycetota</taxon>
        <taxon>Actinomycetes</taxon>
        <taxon>Micromonosporales</taxon>
        <taxon>Micromonosporaceae</taxon>
        <taxon>Natronosporangium</taxon>
    </lineage>
</organism>
<dbReference type="GO" id="GO:0006355">
    <property type="term" value="P:regulation of DNA-templated transcription"/>
    <property type="evidence" value="ECO:0007669"/>
    <property type="project" value="InterPro"/>
</dbReference>
<dbReference type="InterPro" id="IPR000792">
    <property type="entry name" value="Tscrpt_reg_LuxR_C"/>
</dbReference>
<evidence type="ECO:0000256" key="3">
    <source>
        <dbReference type="ARBA" id="ARBA00023163"/>
    </source>
</evidence>
<dbReference type="GO" id="GO:0003677">
    <property type="term" value="F:DNA binding"/>
    <property type="evidence" value="ECO:0007669"/>
    <property type="project" value="UniProtKB-KW"/>
</dbReference>
<dbReference type="PANTHER" id="PTHR44688">
    <property type="entry name" value="DNA-BINDING TRANSCRIPTIONAL ACTIVATOR DEVR_DOSR"/>
    <property type="match status" value="1"/>
</dbReference>
<feature type="domain" description="HTH luxR-type" evidence="5">
    <location>
        <begin position="162"/>
        <end position="227"/>
    </location>
</feature>
<proteinExistence type="predicted"/>
<dbReference type="PROSITE" id="PS50043">
    <property type="entry name" value="HTH_LUXR_2"/>
    <property type="match status" value="1"/>
</dbReference>
<reference evidence="6" key="1">
    <citation type="submission" date="2021-02" db="EMBL/GenBank/DDBJ databases">
        <title>Natrosporangium hydrolyticum gen. nov., sp. nov, a haloalkaliphilic actinobacterium from a soda solonchak soil.</title>
        <authorList>
            <person name="Sorokin D.Y."/>
            <person name="Khijniak T.V."/>
            <person name="Zakharycheva A.P."/>
            <person name="Boueva O.V."/>
            <person name="Ariskina E.V."/>
            <person name="Hahnke R.L."/>
            <person name="Bunk B."/>
            <person name="Sproer C."/>
            <person name="Schumann P."/>
            <person name="Evtushenko L.I."/>
            <person name="Kublanov I.V."/>
        </authorList>
    </citation>
    <scope>NUCLEOTIDE SEQUENCE</scope>
    <source>
        <strain evidence="6">DSM 106523</strain>
    </source>
</reference>
<dbReference type="EMBL" id="CP070499">
    <property type="protein sequence ID" value="QSB13998.1"/>
    <property type="molecule type" value="Genomic_DNA"/>
</dbReference>
<dbReference type="InterPro" id="IPR016032">
    <property type="entry name" value="Sig_transdc_resp-reg_C-effctor"/>
</dbReference>
<dbReference type="PRINTS" id="PR00038">
    <property type="entry name" value="HTHLUXR"/>
</dbReference>
<keyword evidence="7" id="KW-1185">Reference proteome</keyword>
<dbReference type="Pfam" id="PF00196">
    <property type="entry name" value="GerE"/>
    <property type="match status" value="1"/>
</dbReference>
<dbReference type="KEGG" id="nhy:JQS43_21030"/>
<dbReference type="Proteomes" id="UP000662857">
    <property type="component" value="Chromosome"/>
</dbReference>
<keyword evidence="2" id="KW-0238">DNA-binding</keyword>